<evidence type="ECO:0000256" key="1">
    <source>
        <dbReference type="SAM" id="MobiDB-lite"/>
    </source>
</evidence>
<evidence type="ECO:0000313" key="3">
    <source>
        <dbReference type="Proteomes" id="UP001607303"/>
    </source>
</evidence>
<gene>
    <name evidence="2" type="ORF">V1477_014045</name>
</gene>
<proteinExistence type="predicted"/>
<accession>A0ABD2BLH1</accession>
<sequence>MRGYTERRGGERDCKGLHVSPGRRKNHERTVARPRTTTTVSSLFSSTLARLPYHVDVYFALSVSTSNDEDRDAFPTSRVVRASPPPPSPPPAVPPQPAASAPSPSPPP</sequence>
<dbReference type="AlphaFoldDB" id="A0ABD2BLH1"/>
<organism evidence="2 3">
    <name type="scientific">Vespula maculifrons</name>
    <name type="common">Eastern yellow jacket</name>
    <name type="synonym">Wasp</name>
    <dbReference type="NCBI Taxonomy" id="7453"/>
    <lineage>
        <taxon>Eukaryota</taxon>
        <taxon>Metazoa</taxon>
        <taxon>Ecdysozoa</taxon>
        <taxon>Arthropoda</taxon>
        <taxon>Hexapoda</taxon>
        <taxon>Insecta</taxon>
        <taxon>Pterygota</taxon>
        <taxon>Neoptera</taxon>
        <taxon>Endopterygota</taxon>
        <taxon>Hymenoptera</taxon>
        <taxon>Apocrita</taxon>
        <taxon>Aculeata</taxon>
        <taxon>Vespoidea</taxon>
        <taxon>Vespidae</taxon>
        <taxon>Vespinae</taxon>
        <taxon>Vespula</taxon>
    </lineage>
</organism>
<reference evidence="2 3" key="1">
    <citation type="journal article" date="2024" name="Ann. Entomol. Soc. Am.">
        <title>Genomic analyses of the southern and eastern yellowjacket wasps (Hymenoptera: Vespidae) reveal evolutionary signatures of social life.</title>
        <authorList>
            <person name="Catto M.A."/>
            <person name="Caine P.B."/>
            <person name="Orr S.E."/>
            <person name="Hunt B.G."/>
            <person name="Goodisman M.A.D."/>
        </authorList>
    </citation>
    <scope>NUCLEOTIDE SEQUENCE [LARGE SCALE GENOMIC DNA]</scope>
    <source>
        <strain evidence="2">232</strain>
        <tissue evidence="2">Head and thorax</tissue>
    </source>
</reference>
<protein>
    <submittedName>
        <fullName evidence="2">Uncharacterized protein</fullName>
    </submittedName>
</protein>
<evidence type="ECO:0000313" key="2">
    <source>
        <dbReference type="EMBL" id="KAL2733611.1"/>
    </source>
</evidence>
<comment type="caution">
    <text evidence="2">The sequence shown here is derived from an EMBL/GenBank/DDBJ whole genome shotgun (WGS) entry which is preliminary data.</text>
</comment>
<keyword evidence="3" id="KW-1185">Reference proteome</keyword>
<feature type="region of interest" description="Disordered" evidence="1">
    <location>
        <begin position="64"/>
        <end position="108"/>
    </location>
</feature>
<feature type="compositionally biased region" description="Pro residues" evidence="1">
    <location>
        <begin position="83"/>
        <end position="108"/>
    </location>
</feature>
<dbReference type="EMBL" id="JAYRBN010000073">
    <property type="protein sequence ID" value="KAL2733611.1"/>
    <property type="molecule type" value="Genomic_DNA"/>
</dbReference>
<name>A0ABD2BLH1_VESMC</name>
<feature type="compositionally biased region" description="Basic and acidic residues" evidence="1">
    <location>
        <begin position="1"/>
        <end position="16"/>
    </location>
</feature>
<feature type="region of interest" description="Disordered" evidence="1">
    <location>
        <begin position="1"/>
        <end position="37"/>
    </location>
</feature>
<dbReference type="Proteomes" id="UP001607303">
    <property type="component" value="Unassembled WGS sequence"/>
</dbReference>